<accession>A0A7Y6NPL5</accession>
<evidence type="ECO:0000256" key="2">
    <source>
        <dbReference type="SAM" id="SignalP"/>
    </source>
</evidence>
<dbReference type="Gene3D" id="3.40.50.2300">
    <property type="match status" value="2"/>
</dbReference>
<evidence type="ECO:0000313" key="4">
    <source>
        <dbReference type="EMBL" id="NUZ06884.1"/>
    </source>
</evidence>
<feature type="domain" description="ABC transporter substrate-binding protein PnrA-like" evidence="3">
    <location>
        <begin position="44"/>
        <end position="311"/>
    </location>
</feature>
<evidence type="ECO:0000313" key="5">
    <source>
        <dbReference type="Proteomes" id="UP000529637"/>
    </source>
</evidence>
<gene>
    <name evidence="4" type="ORF">HQN59_14055</name>
</gene>
<protein>
    <submittedName>
        <fullName evidence="4">BMP family ABC transporter substrate-binding protein</fullName>
    </submittedName>
</protein>
<feature type="chain" id="PRO_5030563633" evidence="2">
    <location>
        <begin position="31"/>
        <end position="377"/>
    </location>
</feature>
<dbReference type="Pfam" id="PF02608">
    <property type="entry name" value="Bmp"/>
    <property type="match status" value="1"/>
</dbReference>
<evidence type="ECO:0000256" key="1">
    <source>
        <dbReference type="ARBA" id="ARBA00022729"/>
    </source>
</evidence>
<name>A0A7Y6NPL5_9BURK</name>
<dbReference type="GO" id="GO:0005886">
    <property type="term" value="C:plasma membrane"/>
    <property type="evidence" value="ECO:0007669"/>
    <property type="project" value="InterPro"/>
</dbReference>
<keyword evidence="5" id="KW-1185">Reference proteome</keyword>
<dbReference type="SUPFAM" id="SSF53822">
    <property type="entry name" value="Periplasmic binding protein-like I"/>
    <property type="match status" value="1"/>
</dbReference>
<dbReference type="AlphaFoldDB" id="A0A7Y6NPL5"/>
<dbReference type="InterPro" id="IPR052910">
    <property type="entry name" value="ABC-Purine-Binding"/>
</dbReference>
<sequence length="377" mass="40463">MSKNLIRVGARALIVFLAGALAATTLPLQAQPGKASTPRAEPLVVGFVYVTPVGDAGWTYQHDLGRRALERSLGARVKTLAVESVPEGADAERVMRDLVGQGAKLVVATSFGYLEPALRVAADHPEVRFEHAGGYKTAPNLGTYDARYYEARWLGGYLAGRISRSGIAGYVAAFPVPEVVQGINAFALGMRAANPRAQVRVIWLDTWFDPAKERAAAQTLVDRGADVLTNHSASPAVAQAAQANFAERRVRLVGYTSDMRAFAPDAQAAAIVHQWGGFYTQVATDVLERRWKPAPVWGGIASGMVDLTAVDPRLPADVRNDVAARRRAIAGGAFKPFAAPLVDNTGQRRLMSGTLDDAAIRTMDWLVEGVVGQVPRR</sequence>
<comment type="caution">
    <text evidence="4">The sequence shown here is derived from an EMBL/GenBank/DDBJ whole genome shotgun (WGS) entry which is preliminary data.</text>
</comment>
<feature type="signal peptide" evidence="2">
    <location>
        <begin position="1"/>
        <end position="30"/>
    </location>
</feature>
<dbReference type="CDD" id="cd19963">
    <property type="entry name" value="PBP1_BMP-like"/>
    <property type="match status" value="1"/>
</dbReference>
<dbReference type="PANTHER" id="PTHR43208:SF1">
    <property type="entry name" value="ABC TRANSPORTER SUBSTRATE-BINDING PROTEIN"/>
    <property type="match status" value="1"/>
</dbReference>
<organism evidence="4 5">
    <name type="scientific">Piscinibacter koreensis</name>
    <dbReference type="NCBI Taxonomy" id="2742824"/>
    <lineage>
        <taxon>Bacteria</taxon>
        <taxon>Pseudomonadati</taxon>
        <taxon>Pseudomonadota</taxon>
        <taxon>Betaproteobacteria</taxon>
        <taxon>Burkholderiales</taxon>
        <taxon>Sphaerotilaceae</taxon>
        <taxon>Piscinibacter</taxon>
    </lineage>
</organism>
<dbReference type="RefSeq" id="WP_176069735.1">
    <property type="nucleotide sequence ID" value="NZ_JABWMJ010000006.1"/>
</dbReference>
<dbReference type="InterPro" id="IPR003760">
    <property type="entry name" value="PnrA-like"/>
</dbReference>
<keyword evidence="1 2" id="KW-0732">Signal</keyword>
<proteinExistence type="predicted"/>
<dbReference type="Proteomes" id="UP000529637">
    <property type="component" value="Unassembled WGS sequence"/>
</dbReference>
<reference evidence="4 5" key="1">
    <citation type="submission" date="2020-06" db="EMBL/GenBank/DDBJ databases">
        <title>Schlegella sp. ID0723 isolated from air conditioner.</title>
        <authorList>
            <person name="Kim D.Y."/>
            <person name="Kim D.-U."/>
        </authorList>
    </citation>
    <scope>NUCLEOTIDE SEQUENCE [LARGE SCALE GENOMIC DNA]</scope>
    <source>
        <strain evidence="4 5">ID0723</strain>
    </source>
</reference>
<dbReference type="InterPro" id="IPR028082">
    <property type="entry name" value="Peripla_BP_I"/>
</dbReference>
<evidence type="ECO:0000259" key="3">
    <source>
        <dbReference type="Pfam" id="PF02608"/>
    </source>
</evidence>
<dbReference type="PANTHER" id="PTHR43208">
    <property type="entry name" value="ABC TRANSPORTER SUBSTRATE-BINDING PROTEIN"/>
    <property type="match status" value="1"/>
</dbReference>
<dbReference type="EMBL" id="JABWMJ010000006">
    <property type="protein sequence ID" value="NUZ06884.1"/>
    <property type="molecule type" value="Genomic_DNA"/>
</dbReference>